<sequence length="183" mass="19910">MPPSLECCSVFGVSMALVGLVWAASLLLSYPVGAEEWCTGSMGGACPPTWHQWGMECYKATGRKLAWLKATKECAQMGGVMAVPQSKSESQVLLDLMPRGETRIWIGCTDEQVEGRWVCWEGVRVVPLKEMPWAMGEPNNNSGGAAENCAVLNSSGDWNDIPCKDVVNLFTVCKQPATPLLHF</sequence>
<dbReference type="OMA" id="ETRIWIG"/>
<evidence type="ECO:0000259" key="2">
    <source>
        <dbReference type="PROSITE" id="PS50041"/>
    </source>
</evidence>
<proteinExistence type="predicted"/>
<evidence type="ECO:0000313" key="3">
    <source>
        <dbReference type="Proteomes" id="UP000694845"/>
    </source>
</evidence>
<dbReference type="KEGG" id="aplc:110985513"/>
<dbReference type="Proteomes" id="UP000694845">
    <property type="component" value="Unplaced"/>
</dbReference>
<dbReference type="InterPro" id="IPR001304">
    <property type="entry name" value="C-type_lectin-like"/>
</dbReference>
<reference evidence="4" key="1">
    <citation type="submission" date="2025-08" db="UniProtKB">
        <authorList>
            <consortium name="RefSeq"/>
        </authorList>
    </citation>
    <scope>IDENTIFICATION</scope>
</reference>
<dbReference type="RefSeq" id="XP_022102277.1">
    <property type="nucleotide sequence ID" value="XM_022246585.1"/>
</dbReference>
<keyword evidence="1" id="KW-0732">Signal</keyword>
<feature type="signal peptide" evidence="1">
    <location>
        <begin position="1"/>
        <end position="23"/>
    </location>
</feature>
<dbReference type="Gene3D" id="3.10.100.10">
    <property type="entry name" value="Mannose-Binding Protein A, subunit A"/>
    <property type="match status" value="1"/>
</dbReference>
<feature type="domain" description="C-type lectin" evidence="2">
    <location>
        <begin position="53"/>
        <end position="163"/>
    </location>
</feature>
<keyword evidence="3" id="KW-1185">Reference proteome</keyword>
<dbReference type="PANTHER" id="PTHR22801">
    <property type="entry name" value="LITHOSTATHINE"/>
    <property type="match status" value="1"/>
</dbReference>
<gene>
    <name evidence="4" type="primary">LOC110985513</name>
</gene>
<evidence type="ECO:0000313" key="4">
    <source>
        <dbReference type="RefSeq" id="XP_022102277.1"/>
    </source>
</evidence>
<dbReference type="InterPro" id="IPR016187">
    <property type="entry name" value="CTDL_fold"/>
</dbReference>
<dbReference type="PROSITE" id="PS50041">
    <property type="entry name" value="C_TYPE_LECTIN_2"/>
    <property type="match status" value="1"/>
</dbReference>
<dbReference type="InterPro" id="IPR050801">
    <property type="entry name" value="Ca-Dep_Lectins_ImmuneDev"/>
</dbReference>
<dbReference type="Pfam" id="PF00059">
    <property type="entry name" value="Lectin_C"/>
    <property type="match status" value="1"/>
</dbReference>
<organism evidence="3 4">
    <name type="scientific">Acanthaster planci</name>
    <name type="common">Crown-of-thorns starfish</name>
    <dbReference type="NCBI Taxonomy" id="133434"/>
    <lineage>
        <taxon>Eukaryota</taxon>
        <taxon>Metazoa</taxon>
        <taxon>Echinodermata</taxon>
        <taxon>Eleutherozoa</taxon>
        <taxon>Asterozoa</taxon>
        <taxon>Asteroidea</taxon>
        <taxon>Valvatacea</taxon>
        <taxon>Valvatida</taxon>
        <taxon>Acanthasteridae</taxon>
        <taxon>Acanthaster</taxon>
    </lineage>
</organism>
<dbReference type="InterPro" id="IPR016186">
    <property type="entry name" value="C-type_lectin-like/link_sf"/>
</dbReference>
<accession>A0A8B7ZBB4</accession>
<dbReference type="SUPFAM" id="SSF56436">
    <property type="entry name" value="C-type lectin-like"/>
    <property type="match status" value="1"/>
</dbReference>
<dbReference type="SMART" id="SM00034">
    <property type="entry name" value="CLECT"/>
    <property type="match status" value="1"/>
</dbReference>
<feature type="chain" id="PRO_5034227343" evidence="1">
    <location>
        <begin position="24"/>
        <end position="183"/>
    </location>
</feature>
<protein>
    <submittedName>
        <fullName evidence="4">Mannose-binding protein-like</fullName>
    </submittedName>
</protein>
<dbReference type="GeneID" id="110985513"/>
<dbReference type="OrthoDB" id="2142683at2759"/>
<name>A0A8B7ZBB4_ACAPL</name>
<dbReference type="PANTHER" id="PTHR22801:SF63">
    <property type="entry name" value="C-TYPE LECTIN DOMAIN-CONTAINING PROTEIN"/>
    <property type="match status" value="1"/>
</dbReference>
<evidence type="ECO:0000256" key="1">
    <source>
        <dbReference type="SAM" id="SignalP"/>
    </source>
</evidence>
<dbReference type="AlphaFoldDB" id="A0A8B7ZBB4"/>